<feature type="non-terminal residue" evidence="2">
    <location>
        <position position="120"/>
    </location>
</feature>
<sequence>DNSINPPLTYAYVEKINQTFFIRFAQEGDLRKSLCAGDTLPSTAYGNTTYTDQTQAPTLSTPPISLPVSEETTAFLDKNEGGACSGLALKTPRQQSLQDNQTQGCPLLLKINNELNMLTQ</sequence>
<name>A0ABY7G6U2_MYAAR</name>
<organism evidence="2 3">
    <name type="scientific">Mya arenaria</name>
    <name type="common">Soft-shell clam</name>
    <dbReference type="NCBI Taxonomy" id="6604"/>
    <lineage>
        <taxon>Eukaryota</taxon>
        <taxon>Metazoa</taxon>
        <taxon>Spiralia</taxon>
        <taxon>Lophotrochozoa</taxon>
        <taxon>Mollusca</taxon>
        <taxon>Bivalvia</taxon>
        <taxon>Autobranchia</taxon>
        <taxon>Heteroconchia</taxon>
        <taxon>Euheterodonta</taxon>
        <taxon>Imparidentia</taxon>
        <taxon>Neoheterodontei</taxon>
        <taxon>Myida</taxon>
        <taxon>Myoidea</taxon>
        <taxon>Myidae</taxon>
        <taxon>Mya</taxon>
    </lineage>
</organism>
<evidence type="ECO:0000256" key="1">
    <source>
        <dbReference type="SAM" id="MobiDB-lite"/>
    </source>
</evidence>
<dbReference type="Proteomes" id="UP001164746">
    <property type="component" value="Chromosome 15"/>
</dbReference>
<keyword evidence="3" id="KW-1185">Reference proteome</keyword>
<feature type="compositionally biased region" description="Polar residues" evidence="1">
    <location>
        <begin position="45"/>
        <end position="63"/>
    </location>
</feature>
<feature type="region of interest" description="Disordered" evidence="1">
    <location>
        <begin position="45"/>
        <end position="65"/>
    </location>
</feature>
<gene>
    <name evidence="2" type="ORF">MAR_014460</name>
</gene>
<evidence type="ECO:0000313" key="3">
    <source>
        <dbReference type="Proteomes" id="UP001164746"/>
    </source>
</evidence>
<evidence type="ECO:0000313" key="2">
    <source>
        <dbReference type="EMBL" id="WAR28756.1"/>
    </source>
</evidence>
<reference evidence="2" key="1">
    <citation type="submission" date="2022-11" db="EMBL/GenBank/DDBJ databases">
        <title>Centuries of genome instability and evolution in soft-shell clam transmissible cancer (bioRxiv).</title>
        <authorList>
            <person name="Hart S.F.M."/>
            <person name="Yonemitsu M.A."/>
            <person name="Giersch R.M."/>
            <person name="Beal B.F."/>
            <person name="Arriagada G."/>
            <person name="Davis B.W."/>
            <person name="Ostrander E.A."/>
            <person name="Goff S.P."/>
            <person name="Metzger M.J."/>
        </authorList>
    </citation>
    <scope>NUCLEOTIDE SEQUENCE</scope>
    <source>
        <strain evidence="2">MELC-2E11</strain>
        <tissue evidence="2">Siphon/mantle</tissue>
    </source>
</reference>
<protein>
    <submittedName>
        <fullName evidence="2">Uncharacterized protein</fullName>
    </submittedName>
</protein>
<accession>A0ABY7G6U2</accession>
<proteinExistence type="predicted"/>
<dbReference type="EMBL" id="CP111026">
    <property type="protein sequence ID" value="WAR28756.1"/>
    <property type="molecule type" value="Genomic_DNA"/>
</dbReference>